<dbReference type="EMBL" id="JADQDO010000001">
    <property type="protein sequence ID" value="MBF9232401.1"/>
    <property type="molecule type" value="Genomic_DNA"/>
</dbReference>
<dbReference type="InterPro" id="IPR038293">
    <property type="entry name" value="ATPase_inh_sub_z_sf"/>
</dbReference>
<organism evidence="1 2">
    <name type="scientific">Microvirga alba</name>
    <dbReference type="NCBI Taxonomy" id="2791025"/>
    <lineage>
        <taxon>Bacteria</taxon>
        <taxon>Pseudomonadati</taxon>
        <taxon>Pseudomonadota</taxon>
        <taxon>Alphaproteobacteria</taxon>
        <taxon>Hyphomicrobiales</taxon>
        <taxon>Methylobacteriaceae</taxon>
        <taxon>Microvirga</taxon>
    </lineage>
</organism>
<protein>
    <submittedName>
        <fullName evidence="1">DUF1476 domain-containing protein</fullName>
    </submittedName>
</protein>
<dbReference type="PIRSF" id="PIRSF031780">
    <property type="entry name" value="UCP031780"/>
    <property type="match status" value="1"/>
</dbReference>
<dbReference type="Gene3D" id="1.10.790.20">
    <property type="entry name" value="Domain of unknown function DUF1476"/>
    <property type="match status" value="1"/>
</dbReference>
<sequence>MTIFENRERGFEQMFAHEEETRFRALARRDRLIGLWAAAQLGLTGEQASAYADGMRQSAVSSHADEAIVQKIRTDFEANGIARSDDQIREKMAELLGTALAQVRSEAP</sequence>
<dbReference type="Pfam" id="PF07345">
    <property type="entry name" value="ATPaseInh_sub_z"/>
    <property type="match status" value="1"/>
</dbReference>
<dbReference type="InterPro" id="IPR009945">
    <property type="entry name" value="ATPase_inh_sub_z"/>
</dbReference>
<keyword evidence="2" id="KW-1185">Reference proteome</keyword>
<dbReference type="Proteomes" id="UP000599312">
    <property type="component" value="Unassembled WGS sequence"/>
</dbReference>
<dbReference type="AlphaFoldDB" id="A0A931FR50"/>
<dbReference type="RefSeq" id="WP_196270358.1">
    <property type="nucleotide sequence ID" value="NZ_JADQDO010000001.1"/>
</dbReference>
<reference evidence="1" key="1">
    <citation type="submission" date="2020-11" db="EMBL/GenBank/DDBJ databases">
        <authorList>
            <person name="Kim M.K."/>
        </authorList>
    </citation>
    <scope>NUCLEOTIDE SEQUENCE</scope>
    <source>
        <strain evidence="1">BT350</strain>
    </source>
</reference>
<evidence type="ECO:0000313" key="1">
    <source>
        <dbReference type="EMBL" id="MBF9232401.1"/>
    </source>
</evidence>
<evidence type="ECO:0000313" key="2">
    <source>
        <dbReference type="Proteomes" id="UP000599312"/>
    </source>
</evidence>
<proteinExistence type="predicted"/>
<accession>A0A931FR50</accession>
<gene>
    <name evidence="1" type="ORF">I2H38_03300</name>
</gene>
<name>A0A931FR50_9HYPH</name>
<comment type="caution">
    <text evidence="1">The sequence shown here is derived from an EMBL/GenBank/DDBJ whole genome shotgun (WGS) entry which is preliminary data.</text>
</comment>